<keyword evidence="2" id="KW-1185">Reference proteome</keyword>
<protein>
    <submittedName>
        <fullName evidence="1">Uncharacterized protein</fullName>
    </submittedName>
</protein>
<gene>
    <name evidence="1" type="ORF">ISN44_As07g015760</name>
</gene>
<accession>A0A8T2BUC6</accession>
<organism evidence="1 2">
    <name type="scientific">Arabidopsis suecica</name>
    <name type="common">Swedish thale-cress</name>
    <name type="synonym">Cardaminopsis suecica</name>
    <dbReference type="NCBI Taxonomy" id="45249"/>
    <lineage>
        <taxon>Eukaryota</taxon>
        <taxon>Viridiplantae</taxon>
        <taxon>Streptophyta</taxon>
        <taxon>Embryophyta</taxon>
        <taxon>Tracheophyta</taxon>
        <taxon>Spermatophyta</taxon>
        <taxon>Magnoliopsida</taxon>
        <taxon>eudicotyledons</taxon>
        <taxon>Gunneridae</taxon>
        <taxon>Pentapetalae</taxon>
        <taxon>rosids</taxon>
        <taxon>malvids</taxon>
        <taxon>Brassicales</taxon>
        <taxon>Brassicaceae</taxon>
        <taxon>Camelineae</taxon>
        <taxon>Arabidopsis</taxon>
    </lineage>
</organism>
<reference evidence="1 2" key="1">
    <citation type="submission" date="2020-12" db="EMBL/GenBank/DDBJ databases">
        <title>Concerted genomic and epigenomic changes stabilize Arabidopsis allopolyploids.</title>
        <authorList>
            <person name="Chen Z."/>
        </authorList>
    </citation>
    <scope>NUCLEOTIDE SEQUENCE [LARGE SCALE GENOMIC DNA]</scope>
    <source>
        <strain evidence="1">As9502</strain>
        <tissue evidence="1">Leaf</tissue>
    </source>
</reference>
<name>A0A8T2BUC6_ARASU</name>
<dbReference type="Proteomes" id="UP000694251">
    <property type="component" value="Chromosome 7"/>
</dbReference>
<proteinExistence type="predicted"/>
<comment type="caution">
    <text evidence="1">The sequence shown here is derived from an EMBL/GenBank/DDBJ whole genome shotgun (WGS) entry which is preliminary data.</text>
</comment>
<dbReference type="EMBL" id="JAEFBJ010000007">
    <property type="protein sequence ID" value="KAG7589283.1"/>
    <property type="molecule type" value="Genomic_DNA"/>
</dbReference>
<sequence length="352" mass="38812">MTGSPSIVNLRSSPLLSTSLCASLGLKLPPLRLPDPLSPPNPPEPPDPPDCWPNYLYFFVAFDSPWGFFRSPLLQSSSFLCTTPPRSQISDLRPSFSLTGTLVSSGGTPSLTAICRLFSGLYPAYTLTRFVSGFVIYFPTVSRICWLDSGFTSLISWKCVPCLVTFAYMKAWLVYKALVSHLPWLCVDHMCHVYSFMEQFVVLLFPPCGFKCNVGTKIFSGVARWLTLSSPRGMGWCFSDVSEVPLFDGVRRCYVFLATLVEGIDLKASLVAKEGSVFDAFNSDLSSGASLPGCRCVYASSVEFANSHLFHCFCLNYGCSFSFLICLTMLWVIEFACLAPSSLLYPPPVENS</sequence>
<evidence type="ECO:0000313" key="1">
    <source>
        <dbReference type="EMBL" id="KAG7589283.1"/>
    </source>
</evidence>
<dbReference type="AlphaFoldDB" id="A0A8T2BUC6"/>
<dbReference type="OrthoDB" id="1131679at2759"/>
<evidence type="ECO:0000313" key="2">
    <source>
        <dbReference type="Proteomes" id="UP000694251"/>
    </source>
</evidence>